<dbReference type="Pfam" id="PF00535">
    <property type="entry name" value="Glycos_transf_2"/>
    <property type="match status" value="1"/>
</dbReference>
<dbReference type="GO" id="GO:0016740">
    <property type="term" value="F:transferase activity"/>
    <property type="evidence" value="ECO:0007669"/>
    <property type="project" value="UniProtKB-KW"/>
</dbReference>
<dbReference type="InterPro" id="IPR001173">
    <property type="entry name" value="Glyco_trans_2-like"/>
</dbReference>
<dbReference type="SMART" id="SM00028">
    <property type="entry name" value="TPR"/>
    <property type="match status" value="4"/>
</dbReference>
<dbReference type="Proteomes" id="UP000294902">
    <property type="component" value="Unassembled WGS sequence"/>
</dbReference>
<dbReference type="Pfam" id="PF13181">
    <property type="entry name" value="TPR_8"/>
    <property type="match status" value="2"/>
</dbReference>
<dbReference type="PANTHER" id="PTHR43630">
    <property type="entry name" value="POLY-BETA-1,6-N-ACETYL-D-GLUCOSAMINE SYNTHASE"/>
    <property type="match status" value="1"/>
</dbReference>
<dbReference type="Gene3D" id="1.25.40.10">
    <property type="entry name" value="Tetratricopeptide repeat domain"/>
    <property type="match status" value="2"/>
</dbReference>
<reference evidence="2 3" key="1">
    <citation type="submission" date="2019-03" db="EMBL/GenBank/DDBJ databases">
        <title>Genomic Encyclopedia of Type Strains, Phase IV (KMG-IV): sequencing the most valuable type-strain genomes for metagenomic binning, comparative biology and taxonomic classification.</title>
        <authorList>
            <person name="Goeker M."/>
        </authorList>
    </citation>
    <scope>NUCLEOTIDE SEQUENCE [LARGE SCALE GENOMIC DNA]</scope>
    <source>
        <strain evidence="2 3">DSM 24629</strain>
    </source>
</reference>
<evidence type="ECO:0000313" key="2">
    <source>
        <dbReference type="EMBL" id="TCT15484.1"/>
    </source>
</evidence>
<sequence length="591" mass="70242">MNKSVSLCMIVKNEEKNLPRCLESVKDIVDEMIIVDTGSEDQTIEIAKAFGAKVYNFKWENDFGTARNESIKYANSDWILLMDADDEFPKEDKEKFRYLVNKGDEEIYFFETHSYVGRRPGPNITVNLNVRLIKNNAGYFFESPIHEQLKNNKYPKNNIPGTIENIKIYHHGYLKHNIEKKKKRERNKMILKELIKKEPDNMFHLFNLGNEFFAENNYIEALEYYNKAYSKFDATKVYSPKLIIRMVLCCYFLDLNDEGFELAKKILRNHYPELTDLEYLKGIIFHKQKRYTLAIDCFNKCIEMREAPPHLKFILGVENYRTYNTLSEIYIELKDYDRAYKNCIKTLIFRPDFMAPIYNLVKILKSKGMAIEDIVKTVEPYFSNLNEQYIMIGKVFYKERFYKVALEYINKYDRNKIEGWLLKANCLLRLGQYEKCLEFIDGRFVNSIDLFRIKILALILLRKKKEVYDYINDLNNSSHIEDFFDALKVYRQFANIIFEEPIEVISEEINNRKYTRIVFEILEVLLENEAFDLFESALQILNLIGDIGVLLELGKLYHKYGYYELANKEIIRSIKEFEVFDSEGLEILRSR</sequence>
<keyword evidence="3" id="KW-1185">Reference proteome</keyword>
<dbReference type="InterPro" id="IPR011990">
    <property type="entry name" value="TPR-like_helical_dom_sf"/>
</dbReference>
<dbReference type="PANTHER" id="PTHR43630:SF2">
    <property type="entry name" value="GLYCOSYLTRANSFERASE"/>
    <property type="match status" value="1"/>
</dbReference>
<dbReference type="SUPFAM" id="SSF53448">
    <property type="entry name" value="Nucleotide-diphospho-sugar transferases"/>
    <property type="match status" value="1"/>
</dbReference>
<dbReference type="RefSeq" id="WP_132251217.1">
    <property type="nucleotide sequence ID" value="NZ_SMAL01000003.1"/>
</dbReference>
<gene>
    <name evidence="2" type="ORF">EDC18_103189</name>
</gene>
<protein>
    <submittedName>
        <fullName evidence="2">Glycosyltransferase involved in cell wall biosynthesis</fullName>
    </submittedName>
</protein>
<keyword evidence="2" id="KW-0808">Transferase</keyword>
<dbReference type="EMBL" id="SMAL01000003">
    <property type="protein sequence ID" value="TCT15484.1"/>
    <property type="molecule type" value="Genomic_DNA"/>
</dbReference>
<evidence type="ECO:0000313" key="3">
    <source>
        <dbReference type="Proteomes" id="UP000294902"/>
    </source>
</evidence>
<accession>A0A4R3MN71</accession>
<name>A0A4R3MN71_9FIRM</name>
<dbReference type="Gene3D" id="3.90.550.10">
    <property type="entry name" value="Spore Coat Polysaccharide Biosynthesis Protein SpsA, Chain A"/>
    <property type="match status" value="1"/>
</dbReference>
<organism evidence="2 3">
    <name type="scientific">Natranaerovirga pectinivora</name>
    <dbReference type="NCBI Taxonomy" id="682400"/>
    <lineage>
        <taxon>Bacteria</taxon>
        <taxon>Bacillati</taxon>
        <taxon>Bacillota</taxon>
        <taxon>Clostridia</taxon>
        <taxon>Lachnospirales</taxon>
        <taxon>Natranaerovirgaceae</taxon>
        <taxon>Natranaerovirga</taxon>
    </lineage>
</organism>
<dbReference type="CDD" id="cd02511">
    <property type="entry name" value="Beta4Glucosyltransferase"/>
    <property type="match status" value="1"/>
</dbReference>
<evidence type="ECO:0000259" key="1">
    <source>
        <dbReference type="Pfam" id="PF00535"/>
    </source>
</evidence>
<dbReference type="OrthoDB" id="9815923at2"/>
<feature type="domain" description="Glycosyltransferase 2-like" evidence="1">
    <location>
        <begin position="6"/>
        <end position="164"/>
    </location>
</feature>
<comment type="caution">
    <text evidence="2">The sequence shown here is derived from an EMBL/GenBank/DDBJ whole genome shotgun (WGS) entry which is preliminary data.</text>
</comment>
<dbReference type="AlphaFoldDB" id="A0A4R3MN71"/>
<dbReference type="InterPro" id="IPR029044">
    <property type="entry name" value="Nucleotide-diphossugar_trans"/>
</dbReference>
<dbReference type="SUPFAM" id="SSF48452">
    <property type="entry name" value="TPR-like"/>
    <property type="match status" value="2"/>
</dbReference>
<dbReference type="InterPro" id="IPR019734">
    <property type="entry name" value="TPR_rpt"/>
</dbReference>
<proteinExistence type="predicted"/>